<feature type="transmembrane region" description="Helical" evidence="1">
    <location>
        <begin position="336"/>
        <end position="353"/>
    </location>
</feature>
<organism evidence="3 5">
    <name type="scientific">Flavobacterium lindanitolerans</name>
    <dbReference type="NCBI Taxonomy" id="428988"/>
    <lineage>
        <taxon>Bacteria</taxon>
        <taxon>Pseudomonadati</taxon>
        <taxon>Bacteroidota</taxon>
        <taxon>Flavobacteriia</taxon>
        <taxon>Flavobacteriales</taxon>
        <taxon>Flavobacteriaceae</taxon>
        <taxon>Flavobacterium</taxon>
    </lineage>
</organism>
<feature type="transmembrane region" description="Helical" evidence="1">
    <location>
        <begin position="181"/>
        <end position="205"/>
    </location>
</feature>
<evidence type="ECO:0000313" key="3">
    <source>
        <dbReference type="EMBL" id="RLJ23748.1"/>
    </source>
</evidence>
<reference evidence="2 4" key="1">
    <citation type="submission" date="2017-12" db="EMBL/GenBank/DDBJ databases">
        <title>Genomic Encyclopedia of Type Strains, Phase III (KMG-III): the genomes of soil and plant-associated and newly described type strains.</title>
        <authorList>
            <person name="Whitman W."/>
        </authorList>
    </citation>
    <scope>NUCLEOTIDE SEQUENCE [LARGE SCALE GENOMIC DNA]</scope>
    <source>
        <strain evidence="2 4">IP-10</strain>
    </source>
</reference>
<keyword evidence="1 3" id="KW-0812">Transmembrane</keyword>
<feature type="transmembrane region" description="Helical" evidence="1">
    <location>
        <begin position="282"/>
        <end position="300"/>
    </location>
</feature>
<keyword evidence="1" id="KW-0472">Membrane</keyword>
<feature type="transmembrane region" description="Helical" evidence="1">
    <location>
        <begin position="212"/>
        <end position="230"/>
    </location>
</feature>
<feature type="transmembrane region" description="Helical" evidence="1">
    <location>
        <begin position="250"/>
        <end position="270"/>
    </location>
</feature>
<feature type="transmembrane region" description="Helical" evidence="1">
    <location>
        <begin position="108"/>
        <end position="128"/>
    </location>
</feature>
<dbReference type="RefSeq" id="WP_101472816.1">
    <property type="nucleotide sequence ID" value="NZ_PJND01000010.1"/>
</dbReference>
<reference evidence="3 5" key="2">
    <citation type="submission" date="2018-10" db="EMBL/GenBank/DDBJ databases">
        <title>Genomic Encyclopedia of Archaeal and Bacterial Type Strains, Phase II (KMG-II): from individual species to whole genera.</title>
        <authorList>
            <person name="Goeker M."/>
        </authorList>
    </citation>
    <scope>NUCLEOTIDE SEQUENCE [LARGE SCALE GENOMIC DNA]</scope>
    <source>
        <strain evidence="3 5">DSM 21886</strain>
    </source>
</reference>
<dbReference type="EMBL" id="RCCB01000014">
    <property type="protein sequence ID" value="RLJ23748.1"/>
    <property type="molecule type" value="Genomic_DNA"/>
</dbReference>
<proteinExistence type="predicted"/>
<dbReference type="AlphaFoldDB" id="A0A497U5W1"/>
<name>A0A497U5W1_9FLAO</name>
<feature type="transmembrane region" description="Helical" evidence="1">
    <location>
        <begin position="306"/>
        <end position="324"/>
    </location>
</feature>
<dbReference type="Pfam" id="PF14897">
    <property type="entry name" value="EpsG"/>
    <property type="match status" value="1"/>
</dbReference>
<dbReference type="Proteomes" id="UP000275027">
    <property type="component" value="Unassembled WGS sequence"/>
</dbReference>
<evidence type="ECO:0000313" key="5">
    <source>
        <dbReference type="Proteomes" id="UP000275027"/>
    </source>
</evidence>
<dbReference type="EMBL" id="PJND01000010">
    <property type="protein sequence ID" value="PKW20294.1"/>
    <property type="molecule type" value="Genomic_DNA"/>
</dbReference>
<accession>A0A497U5W1</accession>
<evidence type="ECO:0000256" key="1">
    <source>
        <dbReference type="SAM" id="Phobius"/>
    </source>
</evidence>
<keyword evidence="1" id="KW-1133">Transmembrane helix</keyword>
<protein>
    <submittedName>
        <fullName evidence="3">Transmembrane protein EpsG</fullName>
    </submittedName>
</protein>
<sequence length="375" mass="43881">MIVNLIVIVLTLLFGQYYSKVAKNSNKNNSARKSYVKTICFLLILQSGLRNVAVGDDTFNYFLTYEENKTFSWDYIYNSFIEYYKYGMGKDPGYLLFQKIIQIFADNYQIYLFVVAILFFSALGSFIYKNTKTVFDAMLAFIIYSVLFYSFFSITGIRQTIATAAALYAYELIKNKKMIRFLILIFLASTIHKSVLIFIPFYFIAQIKKTKYFYRIILFLFPVFMIYKGSLAALVRSVAGYNEYEDYEGAGTYTFTAMFLLIAVVALFRSKIIMKNNSNAQHYYNAFALALLFLPLSWINPSFLRIIMYFTIFMLIFIPVIIESFNTISVKVKYDIRRVVIILLIALFVKSSWDGRGYAFFWEQMRLPETYYISD</sequence>
<keyword evidence="4" id="KW-1185">Reference proteome</keyword>
<dbReference type="InterPro" id="IPR049458">
    <property type="entry name" value="EpsG-like"/>
</dbReference>
<evidence type="ECO:0000313" key="4">
    <source>
        <dbReference type="Proteomes" id="UP000233767"/>
    </source>
</evidence>
<dbReference type="Proteomes" id="UP000233767">
    <property type="component" value="Unassembled WGS sequence"/>
</dbReference>
<comment type="caution">
    <text evidence="3">The sequence shown here is derived from an EMBL/GenBank/DDBJ whole genome shotgun (WGS) entry which is preliminary data.</text>
</comment>
<gene>
    <name evidence="2" type="ORF">B0G92_3006</name>
    <name evidence="3" type="ORF">CLV50_3022</name>
</gene>
<feature type="transmembrane region" description="Helical" evidence="1">
    <location>
        <begin position="140"/>
        <end position="161"/>
    </location>
</feature>
<evidence type="ECO:0000313" key="2">
    <source>
        <dbReference type="EMBL" id="PKW20294.1"/>
    </source>
</evidence>